<evidence type="ECO:0000313" key="1">
    <source>
        <dbReference type="EMBL" id="MBX55599.1"/>
    </source>
</evidence>
<accession>A0A2P2PLU4</accession>
<organism evidence="1">
    <name type="scientific">Rhizophora mucronata</name>
    <name type="common">Asiatic mangrove</name>
    <dbReference type="NCBI Taxonomy" id="61149"/>
    <lineage>
        <taxon>Eukaryota</taxon>
        <taxon>Viridiplantae</taxon>
        <taxon>Streptophyta</taxon>
        <taxon>Embryophyta</taxon>
        <taxon>Tracheophyta</taxon>
        <taxon>Spermatophyta</taxon>
        <taxon>Magnoliopsida</taxon>
        <taxon>eudicotyledons</taxon>
        <taxon>Gunneridae</taxon>
        <taxon>Pentapetalae</taxon>
        <taxon>rosids</taxon>
        <taxon>fabids</taxon>
        <taxon>Malpighiales</taxon>
        <taxon>Rhizophoraceae</taxon>
        <taxon>Rhizophora</taxon>
    </lineage>
</organism>
<proteinExistence type="predicted"/>
<reference evidence="1" key="1">
    <citation type="submission" date="2018-02" db="EMBL/GenBank/DDBJ databases">
        <title>Rhizophora mucronata_Transcriptome.</title>
        <authorList>
            <person name="Meera S.P."/>
            <person name="Sreeshan A."/>
            <person name="Augustine A."/>
        </authorList>
    </citation>
    <scope>NUCLEOTIDE SEQUENCE</scope>
    <source>
        <tissue evidence="1">Leaf</tissue>
    </source>
</reference>
<name>A0A2P2PLU4_RHIMU</name>
<dbReference type="AlphaFoldDB" id="A0A2P2PLU4"/>
<sequence>MSYNILPILWHLGTSNIGSPVATLSKWLPLNIKKRLIELYVSKM</sequence>
<protein>
    <submittedName>
        <fullName evidence="1">Uncharacterized protein</fullName>
    </submittedName>
</protein>
<dbReference type="EMBL" id="GGEC01075115">
    <property type="protein sequence ID" value="MBX55599.1"/>
    <property type="molecule type" value="Transcribed_RNA"/>
</dbReference>